<proteinExistence type="predicted"/>
<dbReference type="InterPro" id="IPR050700">
    <property type="entry name" value="YIM1/Zinc_Alcohol_DH_Fams"/>
</dbReference>
<dbReference type="InterPro" id="IPR020843">
    <property type="entry name" value="ER"/>
</dbReference>
<dbReference type="OrthoDB" id="9792162at2"/>
<dbReference type="InterPro" id="IPR013154">
    <property type="entry name" value="ADH-like_N"/>
</dbReference>
<dbReference type="STRING" id="137591.AO080_08395"/>
<dbReference type="AlphaFoldDB" id="A0A0D1LUJ0"/>
<dbReference type="InterPro" id="IPR036291">
    <property type="entry name" value="NAD(P)-bd_dom_sf"/>
</dbReference>
<dbReference type="Pfam" id="PF08240">
    <property type="entry name" value="ADH_N"/>
    <property type="match status" value="1"/>
</dbReference>
<evidence type="ECO:0000313" key="1">
    <source>
        <dbReference type="EMBL" id="KIU19681.1"/>
    </source>
</evidence>
<protein>
    <submittedName>
        <fullName evidence="1">Zinc-type alcohol dehydrogenase-like protein</fullName>
    </submittedName>
</protein>
<gene>
    <name evidence="1" type="ORF">QX99_01699</name>
</gene>
<dbReference type="Gene3D" id="3.40.50.720">
    <property type="entry name" value="NAD(P)-binding Rossmann-like Domain"/>
    <property type="match status" value="1"/>
</dbReference>
<dbReference type="PANTHER" id="PTHR11695">
    <property type="entry name" value="ALCOHOL DEHYDROGENASE RELATED"/>
    <property type="match status" value="1"/>
</dbReference>
<dbReference type="SUPFAM" id="SSF50129">
    <property type="entry name" value="GroES-like"/>
    <property type="match status" value="1"/>
</dbReference>
<comment type="caution">
    <text evidence="1">The sequence shown here is derived from an EMBL/GenBank/DDBJ whole genome shotgun (WGS) entry which is preliminary data.</text>
</comment>
<dbReference type="Gene3D" id="3.90.180.10">
    <property type="entry name" value="Medium-chain alcohol dehydrogenases, catalytic domain"/>
    <property type="match status" value="1"/>
</dbReference>
<dbReference type="GO" id="GO:0016491">
    <property type="term" value="F:oxidoreductase activity"/>
    <property type="evidence" value="ECO:0007669"/>
    <property type="project" value="InterPro"/>
</dbReference>
<dbReference type="InterPro" id="IPR011032">
    <property type="entry name" value="GroES-like_sf"/>
</dbReference>
<dbReference type="Proteomes" id="UP000032287">
    <property type="component" value="Unassembled WGS sequence"/>
</dbReference>
<dbReference type="eggNOG" id="COG0604">
    <property type="taxonomic scope" value="Bacteria"/>
</dbReference>
<dbReference type="Pfam" id="PF13602">
    <property type="entry name" value="ADH_zinc_N_2"/>
    <property type="match status" value="1"/>
</dbReference>
<dbReference type="SUPFAM" id="SSF51735">
    <property type="entry name" value="NAD(P)-binding Rossmann-fold domains"/>
    <property type="match status" value="1"/>
</dbReference>
<dbReference type="EMBL" id="JWHU01000034">
    <property type="protein sequence ID" value="KIU19681.1"/>
    <property type="molecule type" value="Genomic_DNA"/>
</dbReference>
<keyword evidence="2" id="KW-1185">Reference proteome</keyword>
<evidence type="ECO:0000313" key="2">
    <source>
        <dbReference type="Proteomes" id="UP000032287"/>
    </source>
</evidence>
<dbReference type="CDD" id="cd05289">
    <property type="entry name" value="MDR_like_2"/>
    <property type="match status" value="1"/>
</dbReference>
<accession>A0A0D1LUJ0</accession>
<sequence>MKAAIINQYGDSNELSVVDDYVNPTITNNQVLIKTYATSVNPIDYKARQGALKSMFNWQFPVVLGWDIAGIVVEIGDDVTDFTVGDRVFARPDMDDTGAFGSYATLMAVNADKVALMPETMSFAEAAALPLAGETALQMLNELHVTAGSKVLIQAGAGGVGIVAIQLAKVLGATVATTAGPENATFVRHLGADIVIDYHQKAITDVISQYDAVLDSVGDIDAGLAVLAHGGRIVTISAKPTPEQLAVATDNDQTLLAGWLQPNGQDLAKLAAYYQNDALKIVIDSKFPFTTAGVRAAHERIESHHARGKVVIEMVAE</sequence>
<dbReference type="RefSeq" id="WP_043707538.1">
    <property type="nucleotide sequence ID" value="NZ_CP012873.1"/>
</dbReference>
<dbReference type="SMART" id="SM00829">
    <property type="entry name" value="PKS_ER"/>
    <property type="match status" value="1"/>
</dbReference>
<dbReference type="PATRIC" id="fig|137591.25.peg.1673"/>
<dbReference type="KEGG" id="wcb:AO080_08395"/>
<name>A0A0D1LUJ0_9LACO</name>
<organism evidence="1 2">
    <name type="scientific">Weissella cibaria</name>
    <dbReference type="NCBI Taxonomy" id="137591"/>
    <lineage>
        <taxon>Bacteria</taxon>
        <taxon>Bacillati</taxon>
        <taxon>Bacillota</taxon>
        <taxon>Bacilli</taxon>
        <taxon>Lactobacillales</taxon>
        <taxon>Lactobacillaceae</taxon>
        <taxon>Weissella</taxon>
    </lineage>
</organism>
<reference evidence="1" key="1">
    <citation type="journal article" date="2015" name="Microbiology (Mosc.)">
        <title>Genomics of the Weissella cibaria species with an examination of its metabolic traits.</title>
        <authorList>
            <person name="Lynch K.M."/>
            <person name="Lucid A."/>
            <person name="Arendt E.K."/>
            <person name="Sleator R.D."/>
            <person name="Lucey B."/>
            <person name="Coffey A."/>
        </authorList>
    </citation>
    <scope>NUCLEOTIDE SEQUENCE [LARGE SCALE GENOMIC DNA]</scope>
    <source>
        <strain evidence="1">MG1</strain>
    </source>
</reference>
<dbReference type="PANTHER" id="PTHR11695:SF294">
    <property type="entry name" value="RETICULON-4-INTERACTING PROTEIN 1, MITOCHONDRIAL"/>
    <property type="match status" value="1"/>
</dbReference>